<evidence type="ECO:0000313" key="2">
    <source>
        <dbReference type="Proteomes" id="UP000076964"/>
    </source>
</evidence>
<name>A0A177E5S4_9BACT</name>
<sequence length="607" mass="70397">MEKSGLPRVSIGQSEIVFLPILHGKLEFAQEVRNYLLDIKPQAVAVEYPETLAEKILRGVKRLPLLSVVSYKEKNGTTVYLLIEPVEPLVEAIRTGLEIGSSVHFVDLDLDGYQGHKEVFPDPYAVFRVGYKKFIEEALKINFPKDPLDLHREKTIAYNLKQLSQRYRSIVFVGGLAHIKAIQEFLKEDLAQPLARRKREGVLLFHLDQVSSREVLSEIGYFQGIYEKERTNRLKLDRLILQQRLLEEALSRYEEKNKEVVPPRHLKILSQFARNYALAEGRLSPDFYQLLVAARGSVNDDFAWELWEIGTRYPFQAESPEICPIRIKLEDLFKPHKKIKFFRKLKPLRRKRLLPVKKKPTEKRPGEWKKAWQGINICSFPPEDIVVEGFGRYVMQKALRVLAEDLRRIEPFTSSLKDGIDLRETIRNWYEGRLYVREERPVTGKVGSVVVIFDEDEAPDGKERYPWKLTWHGEHNQESDMAFYATRAGEVVIGPGISRCYYGGFMLTYPPMRVFDIWSDPLFDFARGKAERLLIAAIDYSLEKYVVYIARRPPSSLAKRLAAHQGKKVIYLPLGQFSPTLLKKIQTFHVLEGHKVRLYAHKYIEGD</sequence>
<reference evidence="1 2" key="1">
    <citation type="submission" date="2016-02" db="EMBL/GenBank/DDBJ databases">
        <title>Draft genome sequence of Thermodesulfatator sp. S606.</title>
        <authorList>
            <person name="Lai Q."/>
            <person name="Cao J."/>
            <person name="Dupont S."/>
            <person name="Shao Z."/>
            <person name="Jebbar M."/>
            <person name="Alain K."/>
        </authorList>
    </citation>
    <scope>NUCLEOTIDE SEQUENCE [LARGE SCALE GENOMIC DNA]</scope>
    <source>
        <strain evidence="1 2">S606</strain>
    </source>
</reference>
<dbReference type="OrthoDB" id="9766398at2"/>
<gene>
    <name evidence="1" type="ORF">TH606_08980</name>
</gene>
<dbReference type="RefSeq" id="WP_068543093.1">
    <property type="nucleotide sequence ID" value="NZ_LSFI01000043.1"/>
</dbReference>
<proteinExistence type="predicted"/>
<comment type="caution">
    <text evidence="1">The sequence shown here is derived from an EMBL/GenBank/DDBJ whole genome shotgun (WGS) entry which is preliminary data.</text>
</comment>
<protein>
    <submittedName>
        <fullName evidence="1">Uncharacterized protein</fullName>
    </submittedName>
</protein>
<dbReference type="Proteomes" id="UP000076964">
    <property type="component" value="Unassembled WGS sequence"/>
</dbReference>
<dbReference type="STRING" id="1795632.TH606_08980"/>
<dbReference type="AlphaFoldDB" id="A0A177E5S4"/>
<evidence type="ECO:0000313" key="1">
    <source>
        <dbReference type="EMBL" id="OAG27066.1"/>
    </source>
</evidence>
<organism evidence="1 2">
    <name type="scientific">Thermodesulfatator autotrophicus</name>
    <dbReference type="NCBI Taxonomy" id="1795632"/>
    <lineage>
        <taxon>Bacteria</taxon>
        <taxon>Pseudomonadati</taxon>
        <taxon>Thermodesulfobacteriota</taxon>
        <taxon>Thermodesulfobacteria</taxon>
        <taxon>Thermodesulfobacteriales</taxon>
        <taxon>Thermodesulfatatoraceae</taxon>
        <taxon>Thermodesulfatator</taxon>
    </lineage>
</organism>
<dbReference type="EMBL" id="LSFI01000043">
    <property type="protein sequence ID" value="OAG27066.1"/>
    <property type="molecule type" value="Genomic_DNA"/>
</dbReference>
<keyword evidence="2" id="KW-1185">Reference proteome</keyword>
<accession>A0A177E5S4</accession>